<keyword evidence="2" id="KW-0004">4Fe-4S</keyword>
<keyword evidence="3" id="KW-0479">Metal-binding</keyword>
<feature type="domain" description="4Fe-4S ferredoxin-type" evidence="9">
    <location>
        <begin position="89"/>
        <end position="120"/>
    </location>
</feature>
<feature type="compositionally biased region" description="Low complexity" evidence="8">
    <location>
        <begin position="207"/>
        <end position="222"/>
    </location>
</feature>
<keyword evidence="5" id="KW-0249">Electron transport</keyword>
<feature type="region of interest" description="Disordered" evidence="8">
    <location>
        <begin position="1"/>
        <end position="43"/>
    </location>
</feature>
<evidence type="ECO:0000256" key="5">
    <source>
        <dbReference type="ARBA" id="ARBA00022982"/>
    </source>
</evidence>
<dbReference type="InterPro" id="IPR017896">
    <property type="entry name" value="4Fe4S_Fe-S-bd"/>
</dbReference>
<evidence type="ECO:0000313" key="10">
    <source>
        <dbReference type="EMBL" id="MBG3878866.1"/>
    </source>
</evidence>
<accession>A0ABS0JAC6</accession>
<comment type="caution">
    <text evidence="10">The sequence shown here is derived from an EMBL/GenBank/DDBJ whole genome shotgun (WGS) entry which is preliminary data.</text>
</comment>
<feature type="region of interest" description="Disordered" evidence="8">
    <location>
        <begin position="199"/>
        <end position="229"/>
    </location>
</feature>
<dbReference type="Gene3D" id="3.30.70.20">
    <property type="match status" value="2"/>
</dbReference>
<dbReference type="EMBL" id="VRYY01000750">
    <property type="protein sequence ID" value="MBG3878866.1"/>
    <property type="molecule type" value="Genomic_DNA"/>
</dbReference>
<evidence type="ECO:0000313" key="11">
    <source>
        <dbReference type="Proteomes" id="UP001194469"/>
    </source>
</evidence>
<evidence type="ECO:0000259" key="9">
    <source>
        <dbReference type="PROSITE" id="PS51379"/>
    </source>
</evidence>
<dbReference type="InterPro" id="IPR017900">
    <property type="entry name" value="4Fe4S_Fe_S_CS"/>
</dbReference>
<keyword evidence="1" id="KW-0813">Transport</keyword>
<name>A0ABS0JAC6_9BACT</name>
<feature type="domain" description="4Fe-4S ferredoxin-type" evidence="9">
    <location>
        <begin position="48"/>
        <end position="78"/>
    </location>
</feature>
<proteinExistence type="predicted"/>
<dbReference type="PANTHER" id="PTHR43687:SF6">
    <property type="entry name" value="L-ASPARTATE SEMIALDEHYDE SULFURTRANSFERASE IRON-SULFUR SUBUNIT"/>
    <property type="match status" value="1"/>
</dbReference>
<reference evidence="10 11" key="1">
    <citation type="submission" date="2019-08" db="EMBL/GenBank/DDBJ databases">
        <authorList>
            <person name="Luo N."/>
        </authorList>
    </citation>
    <scope>NUCLEOTIDE SEQUENCE [LARGE SCALE GENOMIC DNA]</scope>
    <source>
        <strain evidence="10 11">NCIMB 9442</strain>
    </source>
</reference>
<dbReference type="InterPro" id="IPR050572">
    <property type="entry name" value="Fe-S_Ferredoxin"/>
</dbReference>
<keyword evidence="6" id="KW-0408">Iron</keyword>
<dbReference type="PROSITE" id="PS00198">
    <property type="entry name" value="4FE4S_FER_1"/>
    <property type="match status" value="2"/>
</dbReference>
<dbReference type="Pfam" id="PF00037">
    <property type="entry name" value="Fer4"/>
    <property type="match status" value="1"/>
</dbReference>
<dbReference type="PROSITE" id="PS51379">
    <property type="entry name" value="4FE4S_FER_2"/>
    <property type="match status" value="3"/>
</dbReference>
<evidence type="ECO:0000256" key="4">
    <source>
        <dbReference type="ARBA" id="ARBA00022737"/>
    </source>
</evidence>
<dbReference type="Proteomes" id="UP001194469">
    <property type="component" value="Unassembled WGS sequence"/>
</dbReference>
<evidence type="ECO:0000256" key="3">
    <source>
        <dbReference type="ARBA" id="ARBA00022723"/>
    </source>
</evidence>
<evidence type="ECO:0000256" key="7">
    <source>
        <dbReference type="ARBA" id="ARBA00023014"/>
    </source>
</evidence>
<dbReference type="SUPFAM" id="SSF54862">
    <property type="entry name" value="4Fe-4S ferredoxins"/>
    <property type="match status" value="1"/>
</dbReference>
<feature type="domain" description="4Fe-4S ferredoxin-type" evidence="9">
    <location>
        <begin position="164"/>
        <end position="193"/>
    </location>
</feature>
<dbReference type="CDD" id="cd16373">
    <property type="entry name" value="DMSOR_beta_like"/>
    <property type="match status" value="1"/>
</dbReference>
<dbReference type="PANTHER" id="PTHR43687">
    <property type="entry name" value="ADENYLYLSULFATE REDUCTASE, BETA SUBUNIT"/>
    <property type="match status" value="1"/>
</dbReference>
<keyword evidence="11" id="KW-1185">Reference proteome</keyword>
<evidence type="ECO:0000256" key="1">
    <source>
        <dbReference type="ARBA" id="ARBA00022448"/>
    </source>
</evidence>
<keyword evidence="7" id="KW-0411">Iron-sulfur</keyword>
<evidence type="ECO:0000256" key="8">
    <source>
        <dbReference type="SAM" id="MobiDB-lite"/>
    </source>
</evidence>
<organism evidence="10 11">
    <name type="scientific">Nitratidesulfovibrio oxamicus</name>
    <dbReference type="NCBI Taxonomy" id="32016"/>
    <lineage>
        <taxon>Bacteria</taxon>
        <taxon>Pseudomonadati</taxon>
        <taxon>Thermodesulfobacteriota</taxon>
        <taxon>Desulfovibrionia</taxon>
        <taxon>Desulfovibrionales</taxon>
        <taxon>Desulfovibrionaceae</taxon>
        <taxon>Nitratidesulfovibrio</taxon>
    </lineage>
</organism>
<keyword evidence="4" id="KW-0677">Repeat</keyword>
<dbReference type="Pfam" id="PF12838">
    <property type="entry name" value="Fer4_7"/>
    <property type="match status" value="1"/>
</dbReference>
<sequence>MNWPTAEPSSVPRGNASTGAPEVPASSKQPEGSGALSPASGLLRPPGARAEAEFRARCIHCGKCAEACPYGSIRMAAGRMAGLLGQARNTPYIHARSIPCWLCMKCPPVCPSGALRPVRDMARADMGMAVLLKNRCHNWVGTVLCRTCYDKCPLRGTAMVLEGGDIPAVADACVGCGVCEHVCPVDAIVVRPNAGRRTASSMDETAGHGMAAGGADATDAAPGHGGNPA</sequence>
<protein>
    <submittedName>
        <fullName evidence="10">4Fe-4S dicluster domain-containing protein</fullName>
    </submittedName>
</protein>
<evidence type="ECO:0000256" key="2">
    <source>
        <dbReference type="ARBA" id="ARBA00022485"/>
    </source>
</evidence>
<evidence type="ECO:0000256" key="6">
    <source>
        <dbReference type="ARBA" id="ARBA00023004"/>
    </source>
</evidence>
<gene>
    <name evidence="10" type="ORF">FVW20_18145</name>
</gene>